<protein>
    <submittedName>
        <fullName evidence="1">Uncharacterized protein</fullName>
    </submittedName>
</protein>
<accession>A0A7J4TLX4</accession>
<evidence type="ECO:0000313" key="1">
    <source>
        <dbReference type="EMBL" id="HII84532.1"/>
    </source>
</evidence>
<sequence length="163" mass="19720">MSIINKLTRYKLFLEEERPNLVEELFQYYHREKTDEVVQEVGDFEKGNPKKVNFIRYHNPYEAYLTAQIQLDEALILILNQHISFLEDGDDVDLVLESLEHSIYRVKKQAYTNVEDWEKLLDHLTEDRMEKIKINPKGHGDLLLKELIWIRNYETRWMKNEDH</sequence>
<dbReference type="AlphaFoldDB" id="A0A7J4TLX4"/>
<organism evidence="1 2">
    <name type="scientific">Methanobacterium subterraneum</name>
    <dbReference type="NCBI Taxonomy" id="59277"/>
    <lineage>
        <taxon>Archaea</taxon>
        <taxon>Methanobacteriati</taxon>
        <taxon>Methanobacteriota</taxon>
        <taxon>Methanomada group</taxon>
        <taxon>Methanobacteria</taxon>
        <taxon>Methanobacteriales</taxon>
        <taxon>Methanobacteriaceae</taxon>
        <taxon>Methanobacterium</taxon>
    </lineage>
</organism>
<dbReference type="Proteomes" id="UP000586031">
    <property type="component" value="Unassembled WGS sequence"/>
</dbReference>
<name>A0A7J4TLX4_9EURY</name>
<evidence type="ECO:0000313" key="2">
    <source>
        <dbReference type="Proteomes" id="UP000586031"/>
    </source>
</evidence>
<comment type="caution">
    <text evidence="1">The sequence shown here is derived from an EMBL/GenBank/DDBJ whole genome shotgun (WGS) entry which is preliminary data.</text>
</comment>
<gene>
    <name evidence="1" type="ORF">HA271_06785</name>
</gene>
<proteinExistence type="predicted"/>
<dbReference type="EMBL" id="DUHE01000187">
    <property type="protein sequence ID" value="HII84532.1"/>
    <property type="molecule type" value="Genomic_DNA"/>
</dbReference>
<reference evidence="2" key="1">
    <citation type="journal article" date="2020" name="bioRxiv">
        <title>A rank-normalized archaeal taxonomy based on genome phylogeny resolves widespread incomplete and uneven classifications.</title>
        <authorList>
            <person name="Rinke C."/>
            <person name="Chuvochina M."/>
            <person name="Mussig A.J."/>
            <person name="Chaumeil P.-A."/>
            <person name="Waite D.W."/>
            <person name="Whitman W.B."/>
            <person name="Parks D.H."/>
            <person name="Hugenholtz P."/>
        </authorList>
    </citation>
    <scope>NUCLEOTIDE SEQUENCE [LARGE SCALE GENOMIC DNA]</scope>
</reference>